<proteinExistence type="predicted"/>
<dbReference type="STRING" id="1817813.A2008_00685"/>
<protein>
    <recommendedName>
        <fullName evidence="3">Phage tail protein</fullName>
    </recommendedName>
</protein>
<reference evidence="1 2" key="1">
    <citation type="journal article" date="2016" name="Nat. Commun.">
        <title>Thousands of microbial genomes shed light on interconnected biogeochemical processes in an aquifer system.</title>
        <authorList>
            <person name="Anantharaman K."/>
            <person name="Brown C.T."/>
            <person name="Hug L.A."/>
            <person name="Sharon I."/>
            <person name="Castelle C.J."/>
            <person name="Probst A.J."/>
            <person name="Thomas B.C."/>
            <person name="Singh A."/>
            <person name="Wilkins M.J."/>
            <person name="Karaoz U."/>
            <person name="Brodie E.L."/>
            <person name="Williams K.H."/>
            <person name="Hubbard S.S."/>
            <person name="Banfield J.F."/>
        </authorList>
    </citation>
    <scope>NUCLEOTIDE SEQUENCE [LARGE SCALE GENOMIC DNA]</scope>
</reference>
<gene>
    <name evidence="1" type="ORF">A2008_00685</name>
</gene>
<evidence type="ECO:0000313" key="1">
    <source>
        <dbReference type="EMBL" id="OGM07992.1"/>
    </source>
</evidence>
<comment type="caution">
    <text evidence="1">The sequence shown here is derived from an EMBL/GenBank/DDBJ whole genome shotgun (WGS) entry which is preliminary data.</text>
</comment>
<evidence type="ECO:0008006" key="3">
    <source>
        <dbReference type="Google" id="ProtNLM"/>
    </source>
</evidence>
<dbReference type="Proteomes" id="UP000178735">
    <property type="component" value="Unassembled WGS sequence"/>
</dbReference>
<evidence type="ECO:0000313" key="2">
    <source>
        <dbReference type="Proteomes" id="UP000178735"/>
    </source>
</evidence>
<dbReference type="AlphaFoldDB" id="A0A1F7WYS2"/>
<organism evidence="1 2">
    <name type="scientific">Candidatus Wallbacteria bacterium GWC2_49_35</name>
    <dbReference type="NCBI Taxonomy" id="1817813"/>
    <lineage>
        <taxon>Bacteria</taxon>
        <taxon>Candidatus Walliibacteriota</taxon>
    </lineage>
</organism>
<sequence>MATAINWPTSIKNPVYPLSEGSEDGVIRSQFENGVEQTRRRFTRQRKDYTLKWTRMSATDKSTFDTFYDTTTAAGSLSFNWTHPITNVTKEYRFVAPPRRDAIDYNWYYVDCQIREV</sequence>
<accession>A0A1F7WYS2</accession>
<name>A0A1F7WYS2_9BACT</name>
<dbReference type="EMBL" id="MGFH01000032">
    <property type="protein sequence ID" value="OGM07992.1"/>
    <property type="molecule type" value="Genomic_DNA"/>
</dbReference>